<accession>A0A366RSN2</accession>
<protein>
    <submittedName>
        <fullName evidence="2">Uncharacterized protein</fullName>
    </submittedName>
</protein>
<dbReference type="RefSeq" id="XP_031016412.1">
    <property type="nucleotide sequence ID" value="XM_031159529.1"/>
</dbReference>
<gene>
    <name evidence="2" type="ORF">FIESC28_05382</name>
</gene>
<feature type="region of interest" description="Disordered" evidence="1">
    <location>
        <begin position="345"/>
        <end position="382"/>
    </location>
</feature>
<organism evidence="2 3">
    <name type="scientific">Fusarium coffeatum</name>
    <dbReference type="NCBI Taxonomy" id="231269"/>
    <lineage>
        <taxon>Eukaryota</taxon>
        <taxon>Fungi</taxon>
        <taxon>Dikarya</taxon>
        <taxon>Ascomycota</taxon>
        <taxon>Pezizomycotina</taxon>
        <taxon>Sordariomycetes</taxon>
        <taxon>Hypocreomycetidae</taxon>
        <taxon>Hypocreales</taxon>
        <taxon>Nectriaceae</taxon>
        <taxon>Fusarium</taxon>
        <taxon>Fusarium incarnatum-equiseti species complex</taxon>
    </lineage>
</organism>
<evidence type="ECO:0000313" key="3">
    <source>
        <dbReference type="Proteomes" id="UP000253153"/>
    </source>
</evidence>
<dbReference type="Proteomes" id="UP000253153">
    <property type="component" value="Unassembled WGS sequence"/>
</dbReference>
<dbReference type="AlphaFoldDB" id="A0A366RSN2"/>
<comment type="caution">
    <text evidence="2">The sequence shown here is derived from an EMBL/GenBank/DDBJ whole genome shotgun (WGS) entry which is preliminary data.</text>
</comment>
<reference evidence="2 3" key="1">
    <citation type="submission" date="2018-06" db="EMBL/GenBank/DDBJ databases">
        <title>Fusarium incarnatum-equiseti species complex species 28.</title>
        <authorList>
            <person name="Gardiner D.M."/>
        </authorList>
    </citation>
    <scope>NUCLEOTIDE SEQUENCE [LARGE SCALE GENOMIC DNA]</scope>
    <source>
        <strain evidence="2 3">FIESC_28</strain>
    </source>
</reference>
<dbReference type="Gene3D" id="1.25.40.20">
    <property type="entry name" value="Ankyrin repeat-containing domain"/>
    <property type="match status" value="1"/>
</dbReference>
<dbReference type="GeneID" id="41994825"/>
<feature type="compositionally biased region" description="Basic and acidic residues" evidence="1">
    <location>
        <begin position="351"/>
        <end position="368"/>
    </location>
</feature>
<sequence>MMLFAWHLQDFSTIIDFLSKGGVPTDTDLKSLDKYFHKWRRTFVVSSQLESALLELNNHLHDMALLETSWGFELGTLLWSTAVSMGMSFTNNPALTDTRISLSLDGIKTQMKVAVKNDDAEALRKFVKDGRVSIQDCWTSDNTSPTTLLQDAAWQNAGRCFDLLLGLGSDPYALSENGQNAVSLMNTKGDGSLLDTVVRYGMDALKPNTYGANLWHMVAVKPSNPQFFDALIRTNPEGSLKAMFYMTESGMTPLCIALRSSDANNDYEYGQPFRVREAKALKFIEYCNAIPRFWDEHDSILNIAFDFGSVKVMEKLIDIGVCPTIPATYNPSPLHHLSPKASPTWATIGDLPEHRDREKDTTQSDDSNHAQFSRDTFLKRPT</sequence>
<dbReference type="SUPFAM" id="SSF48403">
    <property type="entry name" value="Ankyrin repeat"/>
    <property type="match status" value="1"/>
</dbReference>
<dbReference type="InterPro" id="IPR036770">
    <property type="entry name" value="Ankyrin_rpt-contain_sf"/>
</dbReference>
<evidence type="ECO:0000256" key="1">
    <source>
        <dbReference type="SAM" id="MobiDB-lite"/>
    </source>
</evidence>
<name>A0A366RSN2_9HYPO</name>
<evidence type="ECO:0000313" key="2">
    <source>
        <dbReference type="EMBL" id="RBR20103.1"/>
    </source>
</evidence>
<dbReference type="EMBL" id="QKXC01000108">
    <property type="protein sequence ID" value="RBR20103.1"/>
    <property type="molecule type" value="Genomic_DNA"/>
</dbReference>
<keyword evidence="3" id="KW-1185">Reference proteome</keyword>
<proteinExistence type="predicted"/>